<name>A0A0E9VSQ6_ANGAN</name>
<protein>
    <submittedName>
        <fullName evidence="1">Uncharacterized protein</fullName>
    </submittedName>
</protein>
<reference evidence="1" key="1">
    <citation type="submission" date="2014-11" db="EMBL/GenBank/DDBJ databases">
        <authorList>
            <person name="Amaro Gonzalez C."/>
        </authorList>
    </citation>
    <scope>NUCLEOTIDE SEQUENCE</scope>
</reference>
<dbReference type="EMBL" id="GBXM01028212">
    <property type="protein sequence ID" value="JAH80365.1"/>
    <property type="molecule type" value="Transcribed_RNA"/>
</dbReference>
<proteinExistence type="predicted"/>
<accession>A0A0E9VSQ6</accession>
<dbReference type="AlphaFoldDB" id="A0A0E9VSQ6"/>
<reference evidence="1" key="2">
    <citation type="journal article" date="2015" name="Fish Shellfish Immunol.">
        <title>Early steps in the European eel (Anguilla anguilla)-Vibrio vulnificus interaction in the gills: Role of the RtxA13 toxin.</title>
        <authorList>
            <person name="Callol A."/>
            <person name="Pajuelo D."/>
            <person name="Ebbesson L."/>
            <person name="Teles M."/>
            <person name="MacKenzie S."/>
            <person name="Amaro C."/>
        </authorList>
    </citation>
    <scope>NUCLEOTIDE SEQUENCE</scope>
</reference>
<evidence type="ECO:0000313" key="1">
    <source>
        <dbReference type="EMBL" id="JAH80365.1"/>
    </source>
</evidence>
<sequence>MTFTFHGMQIATKTSVCHYPRMLHWALGQTVVVKVLVYE</sequence>
<organism evidence="1">
    <name type="scientific">Anguilla anguilla</name>
    <name type="common">European freshwater eel</name>
    <name type="synonym">Muraena anguilla</name>
    <dbReference type="NCBI Taxonomy" id="7936"/>
    <lineage>
        <taxon>Eukaryota</taxon>
        <taxon>Metazoa</taxon>
        <taxon>Chordata</taxon>
        <taxon>Craniata</taxon>
        <taxon>Vertebrata</taxon>
        <taxon>Euteleostomi</taxon>
        <taxon>Actinopterygii</taxon>
        <taxon>Neopterygii</taxon>
        <taxon>Teleostei</taxon>
        <taxon>Anguilliformes</taxon>
        <taxon>Anguillidae</taxon>
        <taxon>Anguilla</taxon>
    </lineage>
</organism>